<feature type="region of interest" description="Disordered" evidence="1">
    <location>
        <begin position="93"/>
        <end position="116"/>
    </location>
</feature>
<dbReference type="EMBL" id="JANPWB010000013">
    <property type="protein sequence ID" value="KAJ1106110.1"/>
    <property type="molecule type" value="Genomic_DNA"/>
</dbReference>
<comment type="caution">
    <text evidence="2">The sequence shown here is derived from an EMBL/GenBank/DDBJ whole genome shotgun (WGS) entry which is preliminary data.</text>
</comment>
<reference evidence="2" key="1">
    <citation type="journal article" date="2022" name="bioRxiv">
        <title>Sequencing and chromosome-scale assembly of the giantPleurodeles waltlgenome.</title>
        <authorList>
            <person name="Brown T."/>
            <person name="Elewa A."/>
            <person name="Iarovenko S."/>
            <person name="Subramanian E."/>
            <person name="Araus A.J."/>
            <person name="Petzold A."/>
            <person name="Susuki M."/>
            <person name="Suzuki K.-i.T."/>
            <person name="Hayashi T."/>
            <person name="Toyoda A."/>
            <person name="Oliveira C."/>
            <person name="Osipova E."/>
            <person name="Leigh N.D."/>
            <person name="Simon A."/>
            <person name="Yun M.H."/>
        </authorList>
    </citation>
    <scope>NUCLEOTIDE SEQUENCE</scope>
    <source>
        <strain evidence="2">20211129_DDA</strain>
        <tissue evidence="2">Liver</tissue>
    </source>
</reference>
<gene>
    <name evidence="2" type="ORF">NDU88_003513</name>
</gene>
<sequence>MGVIPTPVGGGCRPLGGNRPNTAPRSIDRGEHSNFPAGPAGDLQKIARWLSGKAPAKMKPAPNGAGGFAGVRRVQLHPSRFSVSAKQTLKILMGPQGPHDTRSRQPLPGGVNRQEQAGGKGVGITMAALHAAPPWRIPWGSHKTLGVILTLAVHDRHGGVRRKHRQQAGGASWAILTVAVKPRSEKGSRRFPAGSPLAQGIRHGGAACSTAMGIPTPLPPACFWRCPPPEPGWRERTVKIATGATAPVAPLQLRRLHSEPASLLKGLSRWAGRRSSGGRLPAQRESRNDRRGLLTAAVF</sequence>
<evidence type="ECO:0000256" key="1">
    <source>
        <dbReference type="SAM" id="MobiDB-lite"/>
    </source>
</evidence>
<evidence type="ECO:0000313" key="3">
    <source>
        <dbReference type="Proteomes" id="UP001066276"/>
    </source>
</evidence>
<evidence type="ECO:0000313" key="2">
    <source>
        <dbReference type="EMBL" id="KAJ1106110.1"/>
    </source>
</evidence>
<keyword evidence="3" id="KW-1185">Reference proteome</keyword>
<feature type="region of interest" description="Disordered" evidence="1">
    <location>
        <begin position="272"/>
        <end position="299"/>
    </location>
</feature>
<feature type="compositionally biased region" description="Basic and acidic residues" evidence="1">
    <location>
        <begin position="282"/>
        <end position="292"/>
    </location>
</feature>
<dbReference type="Proteomes" id="UP001066276">
    <property type="component" value="Chromosome 9"/>
</dbReference>
<protein>
    <submittedName>
        <fullName evidence="2">Uncharacterized protein</fullName>
    </submittedName>
</protein>
<dbReference type="AlphaFoldDB" id="A0AAV7MQS7"/>
<organism evidence="2 3">
    <name type="scientific">Pleurodeles waltl</name>
    <name type="common">Iberian ribbed newt</name>
    <dbReference type="NCBI Taxonomy" id="8319"/>
    <lineage>
        <taxon>Eukaryota</taxon>
        <taxon>Metazoa</taxon>
        <taxon>Chordata</taxon>
        <taxon>Craniata</taxon>
        <taxon>Vertebrata</taxon>
        <taxon>Euteleostomi</taxon>
        <taxon>Amphibia</taxon>
        <taxon>Batrachia</taxon>
        <taxon>Caudata</taxon>
        <taxon>Salamandroidea</taxon>
        <taxon>Salamandridae</taxon>
        <taxon>Pleurodelinae</taxon>
        <taxon>Pleurodeles</taxon>
    </lineage>
</organism>
<accession>A0AAV7MQS7</accession>
<name>A0AAV7MQS7_PLEWA</name>
<proteinExistence type="predicted"/>
<feature type="region of interest" description="Disordered" evidence="1">
    <location>
        <begin position="1"/>
        <end position="41"/>
    </location>
</feature>